<dbReference type="AlphaFoldDB" id="A0A835YL46"/>
<name>A0A835YL46_9STRA</name>
<comment type="caution">
    <text evidence="2">The sequence shown here is derived from an EMBL/GenBank/DDBJ whole genome shotgun (WGS) entry which is preliminary data.</text>
</comment>
<accession>A0A835YL46</accession>
<organism evidence="2 3">
    <name type="scientific">Tribonema minus</name>
    <dbReference type="NCBI Taxonomy" id="303371"/>
    <lineage>
        <taxon>Eukaryota</taxon>
        <taxon>Sar</taxon>
        <taxon>Stramenopiles</taxon>
        <taxon>Ochrophyta</taxon>
        <taxon>PX clade</taxon>
        <taxon>Xanthophyceae</taxon>
        <taxon>Tribonematales</taxon>
        <taxon>Tribonemataceae</taxon>
        <taxon>Tribonema</taxon>
    </lineage>
</organism>
<evidence type="ECO:0000313" key="3">
    <source>
        <dbReference type="Proteomes" id="UP000664859"/>
    </source>
</evidence>
<sequence>MKIMLGVALLSVLVTSVTVVQEGAEHAMESAPRLLMDSIRQLVVESADGRGRLHVDVVTSNDGNVFDSKSEHVLLSYQLPSGTISFEVVKDSLRSGHLVIHTTKPGGLIISKEDKRLLRHMRDGIHQREHRRLQNLASANSGNARAMIAAAMADWLLRAPAEHRITSRKVDITVTNTSSKSKTSTREADDGVRCMCPYQGGGVWLAEYEGRGVNYQWERPIGADSDMCSATPSASTKQCCRTLAAAGGGVAMKRIALHCSAEFYLLRSGGRFINDAQPTALQYTYHMARRRSANSRCGAVAYCIATLPPCSAIPRVALLNTECCCRDY</sequence>
<proteinExistence type="predicted"/>
<keyword evidence="3" id="KW-1185">Reference proteome</keyword>
<dbReference type="EMBL" id="JAFCMP010000536">
    <property type="protein sequence ID" value="KAG5176473.1"/>
    <property type="molecule type" value="Genomic_DNA"/>
</dbReference>
<protein>
    <submittedName>
        <fullName evidence="2">Uncharacterized protein</fullName>
    </submittedName>
</protein>
<evidence type="ECO:0000256" key="1">
    <source>
        <dbReference type="SAM" id="SignalP"/>
    </source>
</evidence>
<dbReference type="Proteomes" id="UP000664859">
    <property type="component" value="Unassembled WGS sequence"/>
</dbReference>
<keyword evidence="1" id="KW-0732">Signal</keyword>
<gene>
    <name evidence="2" type="ORF">JKP88DRAFT_242280</name>
</gene>
<feature type="signal peptide" evidence="1">
    <location>
        <begin position="1"/>
        <end position="19"/>
    </location>
</feature>
<evidence type="ECO:0000313" key="2">
    <source>
        <dbReference type="EMBL" id="KAG5176473.1"/>
    </source>
</evidence>
<reference evidence="2" key="1">
    <citation type="submission" date="2021-02" db="EMBL/GenBank/DDBJ databases">
        <title>First Annotated Genome of the Yellow-green Alga Tribonema minus.</title>
        <authorList>
            <person name="Mahan K.M."/>
        </authorList>
    </citation>
    <scope>NUCLEOTIDE SEQUENCE</scope>
    <source>
        <strain evidence="2">UTEX B ZZ1240</strain>
    </source>
</reference>
<feature type="chain" id="PRO_5032899534" evidence="1">
    <location>
        <begin position="20"/>
        <end position="328"/>
    </location>
</feature>